<dbReference type="GO" id="GO:0051131">
    <property type="term" value="P:chaperone-mediated protein complex assembly"/>
    <property type="evidence" value="ECO:0007669"/>
    <property type="project" value="InterPro"/>
</dbReference>
<sequence length="181" mass="20124">MKFLKLIGLLLDYPSDELLAELHAAVRETGVVSLVAACDPDGMLDADERLQLASFITAQLARDVLELQGAYVRDFDLTAEHSLHLTHHIFGEEKSRGPALIDLGEFYKSHGLEADERELPDYLPVMLEFASELSREEAHVFLAEVGKVLKVLADNLEKTSNTYAPLVRLVEKHASLTRLTA</sequence>
<dbReference type="PANTHER" id="PTHR43680:SF2">
    <property type="entry name" value="NITRATE REDUCTASE MOLYBDENUM COFACTOR ASSEMBLY CHAPERONE NARJ"/>
    <property type="match status" value="1"/>
</dbReference>
<dbReference type="InterPro" id="IPR036411">
    <property type="entry name" value="TorD-like_sf"/>
</dbReference>
<dbReference type="SUPFAM" id="SSF89155">
    <property type="entry name" value="TorD-like"/>
    <property type="match status" value="1"/>
</dbReference>
<accession>A0A6C1BAF0</accession>
<gene>
    <name evidence="2" type="primary">narJ</name>
    <name evidence="2" type="ORF">G3580_17440</name>
</gene>
<dbReference type="GO" id="GO:0042128">
    <property type="term" value="P:nitrate assimilation"/>
    <property type="evidence" value="ECO:0007669"/>
    <property type="project" value="UniProtKB-KW"/>
</dbReference>
<proteinExistence type="predicted"/>
<organism evidence="2 3">
    <name type="scientific">Nitrogeniibacter mangrovi</name>
    <dbReference type="NCBI Taxonomy" id="2016596"/>
    <lineage>
        <taxon>Bacteria</taxon>
        <taxon>Pseudomonadati</taxon>
        <taxon>Pseudomonadota</taxon>
        <taxon>Betaproteobacteria</taxon>
        <taxon>Rhodocyclales</taxon>
        <taxon>Zoogloeaceae</taxon>
        <taxon>Nitrogeniibacter</taxon>
    </lineage>
</organism>
<evidence type="ECO:0000313" key="2">
    <source>
        <dbReference type="EMBL" id="QID19244.1"/>
    </source>
</evidence>
<dbReference type="NCBIfam" id="TIGR00684">
    <property type="entry name" value="narJ"/>
    <property type="match status" value="1"/>
</dbReference>
<reference evidence="2 3" key="1">
    <citation type="submission" date="2020-02" db="EMBL/GenBank/DDBJ databases">
        <title>Nitrogenibacter mangrovi gen. nov., sp. nov. isolated from mangrove sediment, a denitrifying betaproteobacterium.</title>
        <authorList>
            <person name="Liao H."/>
            <person name="Tian Y."/>
        </authorList>
    </citation>
    <scope>NUCLEOTIDE SEQUENCE [LARGE SCALE GENOMIC DNA]</scope>
    <source>
        <strain evidence="2 3">M9-3-2</strain>
    </source>
</reference>
<dbReference type="GO" id="GO:0016530">
    <property type="term" value="F:metallochaperone activity"/>
    <property type="evidence" value="ECO:0007669"/>
    <property type="project" value="TreeGrafter"/>
</dbReference>
<dbReference type="KEGG" id="azq:G3580_17440"/>
<dbReference type="Pfam" id="PF02613">
    <property type="entry name" value="Nitrate_red_del"/>
    <property type="match status" value="1"/>
</dbReference>
<keyword evidence="3" id="KW-1185">Reference proteome</keyword>
<keyword evidence="1" id="KW-0534">Nitrate assimilation</keyword>
<dbReference type="RefSeq" id="WP_173767651.1">
    <property type="nucleotide sequence ID" value="NZ_CP048836.1"/>
</dbReference>
<name>A0A6C1BAF0_9RHOO</name>
<dbReference type="Gene3D" id="1.10.3480.10">
    <property type="entry name" value="TorD-like"/>
    <property type="match status" value="1"/>
</dbReference>
<dbReference type="EMBL" id="CP048836">
    <property type="protein sequence ID" value="QID19244.1"/>
    <property type="molecule type" value="Genomic_DNA"/>
</dbReference>
<dbReference type="PANTHER" id="PTHR43680">
    <property type="entry name" value="NITRATE REDUCTASE MOLYBDENUM COFACTOR ASSEMBLY CHAPERONE"/>
    <property type="match status" value="1"/>
</dbReference>
<dbReference type="GO" id="GO:0051082">
    <property type="term" value="F:unfolded protein binding"/>
    <property type="evidence" value="ECO:0007669"/>
    <property type="project" value="InterPro"/>
</dbReference>
<protein>
    <submittedName>
        <fullName evidence="2">Nitrate reductase molybdenum cofactor assembly chaperone</fullName>
    </submittedName>
</protein>
<dbReference type="Proteomes" id="UP000501991">
    <property type="component" value="Chromosome"/>
</dbReference>
<dbReference type="InterPro" id="IPR020945">
    <property type="entry name" value="DMSO/NO3_reduct_chaperone"/>
</dbReference>
<evidence type="ECO:0000313" key="3">
    <source>
        <dbReference type="Proteomes" id="UP000501991"/>
    </source>
</evidence>
<dbReference type="InterPro" id="IPR003765">
    <property type="entry name" value="NO3_reductase_chaperone_NarJ"/>
</dbReference>
<dbReference type="AlphaFoldDB" id="A0A6C1BAF0"/>
<evidence type="ECO:0000256" key="1">
    <source>
        <dbReference type="ARBA" id="ARBA00023063"/>
    </source>
</evidence>